<dbReference type="EMBL" id="JBHTJA010000123">
    <property type="protein sequence ID" value="MFD0905251.1"/>
    <property type="molecule type" value="Genomic_DNA"/>
</dbReference>
<organism evidence="3 4">
    <name type="scientific">Actinomadura sediminis</name>
    <dbReference type="NCBI Taxonomy" id="1038904"/>
    <lineage>
        <taxon>Bacteria</taxon>
        <taxon>Bacillati</taxon>
        <taxon>Actinomycetota</taxon>
        <taxon>Actinomycetes</taxon>
        <taxon>Streptosporangiales</taxon>
        <taxon>Thermomonosporaceae</taxon>
        <taxon>Actinomadura</taxon>
    </lineage>
</organism>
<protein>
    <submittedName>
        <fullName evidence="3">RNA polymerase sigma factor</fullName>
    </submittedName>
</protein>
<evidence type="ECO:0000256" key="2">
    <source>
        <dbReference type="SAM" id="Phobius"/>
    </source>
</evidence>
<reference evidence="4" key="1">
    <citation type="journal article" date="2019" name="Int. J. Syst. Evol. Microbiol.">
        <title>The Global Catalogue of Microorganisms (GCM) 10K type strain sequencing project: providing services to taxonomists for standard genome sequencing and annotation.</title>
        <authorList>
            <consortium name="The Broad Institute Genomics Platform"/>
            <consortium name="The Broad Institute Genome Sequencing Center for Infectious Disease"/>
            <person name="Wu L."/>
            <person name="Ma J."/>
        </authorList>
    </citation>
    <scope>NUCLEOTIDE SEQUENCE [LARGE SCALE GENOMIC DNA]</scope>
    <source>
        <strain evidence="4">JCM 31202</strain>
    </source>
</reference>
<keyword evidence="4" id="KW-1185">Reference proteome</keyword>
<feature type="compositionally biased region" description="Pro residues" evidence="1">
    <location>
        <begin position="164"/>
        <end position="189"/>
    </location>
</feature>
<evidence type="ECO:0000256" key="1">
    <source>
        <dbReference type="SAM" id="MobiDB-lite"/>
    </source>
</evidence>
<keyword evidence="2" id="KW-0472">Membrane</keyword>
<keyword evidence="2" id="KW-0812">Transmembrane</keyword>
<feature type="region of interest" description="Disordered" evidence="1">
    <location>
        <begin position="108"/>
        <end position="194"/>
    </location>
</feature>
<gene>
    <name evidence="3" type="ORF">ACFQ11_33095</name>
</gene>
<name>A0ABW3F2K9_9ACTN</name>
<sequence>HAAGCPDWRRRAALRTAVLLAAAPAPVLPAALRHRVMHTATDPELAAHRADIAARGGALTPDGLPVQPDVPSPFTRRWLFTVGGMAGALGAALVAVVAMGPGIGGGTLSWPPFGTEPQPSITSPSPSPGAGDGDRSAGSAGGPGGTGPGGVQPPPMNPQTRPEGPSPARPPSSRPPATPSVPSPPPSNPPEERGVLVVNPSKVQLNGGKTANVSLAAEDGPVQWTAMASTSQLELSQMQGGMPEDGTMHLTVTLRTALIGLPGNGKITFTDSEGFPHVVEVEWGLTLL</sequence>
<feature type="transmembrane region" description="Helical" evidence="2">
    <location>
        <begin position="78"/>
        <end position="99"/>
    </location>
</feature>
<keyword evidence="2" id="KW-1133">Transmembrane helix</keyword>
<feature type="non-terminal residue" evidence="3">
    <location>
        <position position="1"/>
    </location>
</feature>
<evidence type="ECO:0000313" key="3">
    <source>
        <dbReference type="EMBL" id="MFD0905251.1"/>
    </source>
</evidence>
<proteinExistence type="predicted"/>
<feature type="compositionally biased region" description="Gly residues" evidence="1">
    <location>
        <begin position="139"/>
        <end position="150"/>
    </location>
</feature>
<accession>A0ABW3F2K9</accession>
<comment type="caution">
    <text evidence="3">The sequence shown here is derived from an EMBL/GenBank/DDBJ whole genome shotgun (WGS) entry which is preliminary data.</text>
</comment>
<dbReference type="Proteomes" id="UP001596972">
    <property type="component" value="Unassembled WGS sequence"/>
</dbReference>
<evidence type="ECO:0000313" key="4">
    <source>
        <dbReference type="Proteomes" id="UP001596972"/>
    </source>
</evidence>